<dbReference type="GO" id="GO:0098609">
    <property type="term" value="P:cell-cell adhesion"/>
    <property type="evidence" value="ECO:0007669"/>
    <property type="project" value="TreeGrafter"/>
</dbReference>
<evidence type="ECO:0000256" key="2">
    <source>
        <dbReference type="ARBA" id="ARBA00008054"/>
    </source>
</evidence>
<keyword evidence="6 13" id="KW-0130">Cell adhesion</keyword>
<keyword evidence="5" id="KW-0677">Repeat</keyword>
<evidence type="ECO:0000313" key="18">
    <source>
        <dbReference type="Proteomes" id="UP000829720"/>
    </source>
</evidence>
<evidence type="ECO:0000259" key="14">
    <source>
        <dbReference type="Pfam" id="PF08441"/>
    </source>
</evidence>
<evidence type="ECO:0000259" key="15">
    <source>
        <dbReference type="Pfam" id="PF20805"/>
    </source>
</evidence>
<dbReference type="SUPFAM" id="SSF69179">
    <property type="entry name" value="Integrin domains"/>
    <property type="match status" value="3"/>
</dbReference>
<dbReference type="Gene3D" id="2.60.40.1530">
    <property type="entry name" value="ntegrin, alpha v. Chain A, domain 4"/>
    <property type="match status" value="1"/>
</dbReference>
<evidence type="ECO:0000256" key="9">
    <source>
        <dbReference type="ARBA" id="ARBA00023136"/>
    </source>
</evidence>
<dbReference type="InterPro" id="IPR048286">
    <property type="entry name" value="Integrin_alpha_Ig-like_3"/>
</dbReference>
<evidence type="ECO:0000256" key="12">
    <source>
        <dbReference type="PROSITE-ProRule" id="PRU00803"/>
    </source>
</evidence>
<dbReference type="GO" id="GO:0008305">
    <property type="term" value="C:integrin complex"/>
    <property type="evidence" value="ECO:0007669"/>
    <property type="project" value="InterPro"/>
</dbReference>
<evidence type="ECO:0000256" key="8">
    <source>
        <dbReference type="ARBA" id="ARBA00023037"/>
    </source>
</evidence>
<keyword evidence="9 13" id="KW-0472">Membrane</keyword>
<dbReference type="InterPro" id="IPR013649">
    <property type="entry name" value="Integrin_alpha_Ig-like_1"/>
</dbReference>
<evidence type="ECO:0000256" key="13">
    <source>
        <dbReference type="RuleBase" id="RU003762"/>
    </source>
</evidence>
<dbReference type="GO" id="GO:0007160">
    <property type="term" value="P:cell-matrix adhesion"/>
    <property type="evidence" value="ECO:0007669"/>
    <property type="project" value="TreeGrafter"/>
</dbReference>
<evidence type="ECO:0000256" key="10">
    <source>
        <dbReference type="ARBA" id="ARBA00023170"/>
    </source>
</evidence>
<dbReference type="InterPro" id="IPR013517">
    <property type="entry name" value="FG-GAP"/>
</dbReference>
<evidence type="ECO:0000259" key="16">
    <source>
        <dbReference type="Pfam" id="PF20806"/>
    </source>
</evidence>
<comment type="caution">
    <text evidence="17">The sequence shown here is derived from an EMBL/GenBank/DDBJ whole genome shotgun (WGS) entry which is preliminary data.</text>
</comment>
<evidence type="ECO:0000256" key="11">
    <source>
        <dbReference type="ARBA" id="ARBA00023180"/>
    </source>
</evidence>
<evidence type="ECO:0000256" key="5">
    <source>
        <dbReference type="ARBA" id="ARBA00022737"/>
    </source>
</evidence>
<dbReference type="OrthoDB" id="5317514at2759"/>
<dbReference type="GO" id="GO:0005178">
    <property type="term" value="F:integrin binding"/>
    <property type="evidence" value="ECO:0007669"/>
    <property type="project" value="TreeGrafter"/>
</dbReference>
<evidence type="ECO:0008006" key="19">
    <source>
        <dbReference type="Google" id="ProtNLM"/>
    </source>
</evidence>
<dbReference type="Gene3D" id="2.60.40.1510">
    <property type="entry name" value="ntegrin, alpha v. Chain A, domain 3"/>
    <property type="match status" value="1"/>
</dbReference>
<evidence type="ECO:0000256" key="6">
    <source>
        <dbReference type="ARBA" id="ARBA00022889"/>
    </source>
</evidence>
<dbReference type="InterPro" id="IPR048285">
    <property type="entry name" value="Integrin_alpha_Ig-like_2"/>
</dbReference>
<dbReference type="InterPro" id="IPR028994">
    <property type="entry name" value="Integrin_alpha_N"/>
</dbReference>
<dbReference type="GO" id="GO:0009897">
    <property type="term" value="C:external side of plasma membrane"/>
    <property type="evidence" value="ECO:0007669"/>
    <property type="project" value="TreeGrafter"/>
</dbReference>
<dbReference type="PRINTS" id="PR01185">
    <property type="entry name" value="INTEGRINA"/>
</dbReference>
<keyword evidence="3 13" id="KW-0812">Transmembrane</keyword>
<feature type="domain" description="Integrin alpha second immunoglobulin-like" evidence="15">
    <location>
        <begin position="592"/>
        <end position="731"/>
    </location>
</feature>
<dbReference type="PROSITE" id="PS51470">
    <property type="entry name" value="FG_GAP"/>
    <property type="match status" value="3"/>
</dbReference>
<dbReference type="Pfam" id="PF20806">
    <property type="entry name" value="Integrin_A_Ig_3"/>
    <property type="match status" value="1"/>
</dbReference>
<dbReference type="SMART" id="SM00191">
    <property type="entry name" value="Int_alpha"/>
    <property type="match status" value="5"/>
</dbReference>
<dbReference type="Gene3D" id="2.60.40.1460">
    <property type="entry name" value="Integrin domains. Chain A, domain 2"/>
    <property type="match status" value="1"/>
</dbReference>
<feature type="repeat" description="FG-GAP" evidence="12">
    <location>
        <begin position="319"/>
        <end position="376"/>
    </location>
</feature>
<dbReference type="PANTHER" id="PTHR23220:SF78">
    <property type="entry name" value="INTEGRIN ALPHA-4"/>
    <property type="match status" value="1"/>
</dbReference>
<feature type="domain" description="Integrin alpha third immunoglobulin-like" evidence="16">
    <location>
        <begin position="767"/>
        <end position="891"/>
    </location>
</feature>
<dbReference type="InterPro" id="IPR013519">
    <property type="entry name" value="Int_alpha_beta-p"/>
</dbReference>
<organism evidence="17 18">
    <name type="scientific">Albula goreensis</name>
    <dbReference type="NCBI Taxonomy" id="1534307"/>
    <lineage>
        <taxon>Eukaryota</taxon>
        <taxon>Metazoa</taxon>
        <taxon>Chordata</taxon>
        <taxon>Craniata</taxon>
        <taxon>Vertebrata</taxon>
        <taxon>Euteleostomi</taxon>
        <taxon>Actinopterygii</taxon>
        <taxon>Neopterygii</taxon>
        <taxon>Teleostei</taxon>
        <taxon>Albuliformes</taxon>
        <taxon>Albulidae</taxon>
        <taxon>Albula</taxon>
    </lineage>
</organism>
<comment type="similarity">
    <text evidence="2 13">Belongs to the integrin alpha chain family.</text>
</comment>
<feature type="repeat" description="FG-GAP" evidence="12">
    <location>
        <begin position="258"/>
        <end position="317"/>
    </location>
</feature>
<dbReference type="PANTHER" id="PTHR23220">
    <property type="entry name" value="INTEGRIN ALPHA"/>
    <property type="match status" value="1"/>
</dbReference>
<name>A0A8T3DMA9_9TELE</name>
<evidence type="ECO:0000256" key="4">
    <source>
        <dbReference type="ARBA" id="ARBA00022729"/>
    </source>
</evidence>
<dbReference type="InterPro" id="IPR000413">
    <property type="entry name" value="Integrin_alpha"/>
</dbReference>
<dbReference type="EMBL" id="JAERUA010000006">
    <property type="protein sequence ID" value="KAI1898161.1"/>
    <property type="molecule type" value="Genomic_DNA"/>
</dbReference>
<protein>
    <recommendedName>
        <fullName evidence="19">Integrin alpha-2 domain-containing protein</fullName>
    </recommendedName>
</protein>
<dbReference type="Proteomes" id="UP000829720">
    <property type="component" value="Unassembled WGS sequence"/>
</dbReference>
<accession>A0A8T3DMA9</accession>
<feature type="repeat" description="FG-GAP" evidence="12">
    <location>
        <begin position="380"/>
        <end position="442"/>
    </location>
</feature>
<dbReference type="Pfam" id="PF01839">
    <property type="entry name" value="FG-GAP"/>
    <property type="match status" value="3"/>
</dbReference>
<proteinExistence type="inferred from homology"/>
<feature type="transmembrane region" description="Helical" evidence="13">
    <location>
        <begin position="941"/>
        <end position="962"/>
    </location>
</feature>
<keyword evidence="8 13" id="KW-0401">Integrin</keyword>
<dbReference type="GO" id="GO:0033627">
    <property type="term" value="P:cell adhesion mediated by integrin"/>
    <property type="evidence" value="ECO:0007669"/>
    <property type="project" value="TreeGrafter"/>
</dbReference>
<evidence type="ECO:0000313" key="17">
    <source>
        <dbReference type="EMBL" id="KAI1898161.1"/>
    </source>
</evidence>
<sequence length="997" mass="110540">MDLHPLQKLPLSLSVLESLIIYFWCFLTLTRSYNVDTEHFIDYTGSNGTLFGYSVLLHKHENETWLIVGAPTSNSTYYDSCNPGAIFKCQITNGTSCEEINFAMLHDSQCGKTCHPERDNQWLGVSMSRQQTDGKHFDAKLIPSNRYIPCYKDNEKKYSDNAACQAGMSSFLLEDLIVVGAPGSAIWTGSIFVYNTLSDIKSAFSDEDSDVQFGSYLGYSVGAGHFSHPNSTEVVGGAPQYEMVGKVCIFKIESEELNIIFQAEGNKTGSYFGAAVCVLDLNGDGLSDLLIGAPMYSMVREEGRVHVYMNAGAANMTEEFVLAGSDTYAARFGESITNLGDIDDDGYPDVAVGAPQEDDLRGAIYIYNGRRTGITQTFSQRIRGALLGNDFMMFGQSISGGIDVDDNGYPDIAVGAYLSDSAVVLRTRAVVVMEAFMLLPPRFNRTVSRCYGNGQLQACINISVCFKVQGGRISGLIGLLYNLSADTKHLDSYPSRFYFGGNPMCTAITGQVKVKPENLTCVSHSPTMRRIVRDIFTPITFELTYELGEHSVDKETSRNFSALKPVLQQRADESNQVFNQTKFARYCFWANCSTNLQVSADLVLPQSFNNLSYFALGTLETIKLNVIIFNAGDDAFLPKVHLTFPINLYFIKALDPEEKHMRCEVNERDEALVEVECSVGNLYIDSMAKHNITFLLDVVQSSDAGDLNITVSGTCESFESEDLLYDNFVNLTMPLRYGVNLTTHRLVSPSAFMYGHKPLSGGFTEKFNFTFKVMNVGPSKSHDSKVQISIPRYLSPHPIILLNILNVQSSVGNCSVTTSTLNVTENFFNESQYDFLYNYILYFPFSQRDKLLYCIKDDPTCSHAMCSFGDVDVGTEVTVVVATELNPSVMLIQPGGIPTKIESMVVAFPKDDQFILDLQDKARGSVVLLALDSRLTVGERVIVLTVAMLVGVMTMTSLLGILKKVGFFDRHEPQRCQRDSWNYVSKKKGQYTCVATK</sequence>
<keyword evidence="18" id="KW-1185">Reference proteome</keyword>
<keyword evidence="7 13" id="KW-1133">Transmembrane helix</keyword>
<dbReference type="AlphaFoldDB" id="A0A8T3DMA9"/>
<feature type="domain" description="Integrin alpha first immunoglubulin-like" evidence="14">
    <location>
        <begin position="427"/>
        <end position="584"/>
    </location>
</feature>
<gene>
    <name evidence="17" type="ORF">AGOR_G00069500</name>
</gene>
<dbReference type="InterPro" id="IPR032695">
    <property type="entry name" value="Integrin_dom_sf"/>
</dbReference>
<dbReference type="Pfam" id="PF08441">
    <property type="entry name" value="Integrin_A_Ig_1"/>
    <property type="match status" value="1"/>
</dbReference>
<comment type="subcellular location">
    <subcellularLocation>
        <location evidence="1 13">Membrane</location>
        <topology evidence="1 13">Single-pass type I membrane protein</topology>
    </subcellularLocation>
</comment>
<reference evidence="17" key="1">
    <citation type="submission" date="2021-01" db="EMBL/GenBank/DDBJ databases">
        <authorList>
            <person name="Zahm M."/>
            <person name="Roques C."/>
            <person name="Cabau C."/>
            <person name="Klopp C."/>
            <person name="Donnadieu C."/>
            <person name="Jouanno E."/>
            <person name="Lampietro C."/>
            <person name="Louis A."/>
            <person name="Herpin A."/>
            <person name="Echchiki A."/>
            <person name="Berthelot C."/>
            <person name="Parey E."/>
            <person name="Roest-Crollius H."/>
            <person name="Braasch I."/>
            <person name="Postlethwait J."/>
            <person name="Bobe J."/>
            <person name="Montfort J."/>
            <person name="Bouchez O."/>
            <person name="Begum T."/>
            <person name="Mejri S."/>
            <person name="Adams A."/>
            <person name="Chen W.-J."/>
            <person name="Guiguen Y."/>
        </authorList>
    </citation>
    <scope>NUCLEOTIDE SEQUENCE</scope>
    <source>
        <tissue evidence="17">Blood</tissue>
    </source>
</reference>
<dbReference type="SUPFAM" id="SSF69318">
    <property type="entry name" value="Integrin alpha N-terminal domain"/>
    <property type="match status" value="1"/>
</dbReference>
<keyword evidence="10 13" id="KW-0675">Receptor</keyword>
<evidence type="ECO:0000256" key="7">
    <source>
        <dbReference type="ARBA" id="ARBA00022989"/>
    </source>
</evidence>
<dbReference type="Pfam" id="PF20805">
    <property type="entry name" value="Integrin_A_Ig_2"/>
    <property type="match status" value="1"/>
</dbReference>
<dbReference type="Gene3D" id="2.130.10.130">
    <property type="entry name" value="Integrin alpha, N-terminal"/>
    <property type="match status" value="1"/>
</dbReference>
<evidence type="ECO:0000256" key="3">
    <source>
        <dbReference type="ARBA" id="ARBA00022692"/>
    </source>
</evidence>
<evidence type="ECO:0000256" key="1">
    <source>
        <dbReference type="ARBA" id="ARBA00004479"/>
    </source>
</evidence>
<keyword evidence="4" id="KW-0732">Signal</keyword>
<dbReference type="GO" id="GO:0007229">
    <property type="term" value="P:integrin-mediated signaling pathway"/>
    <property type="evidence" value="ECO:0007669"/>
    <property type="project" value="UniProtKB-KW"/>
</dbReference>
<keyword evidence="11" id="KW-0325">Glycoprotein</keyword>